<keyword evidence="7" id="KW-0662">Pyridine nucleotide biosynthesis</keyword>
<keyword evidence="9" id="KW-0560">Oxidoreductase</keyword>
<dbReference type="SUPFAM" id="SSF56425">
    <property type="entry name" value="Succinate dehydrogenase/fumarate reductase flavoprotein, catalytic domain"/>
    <property type="match status" value="1"/>
</dbReference>
<evidence type="ECO:0000256" key="10">
    <source>
        <dbReference type="ARBA" id="ARBA00030386"/>
    </source>
</evidence>
<comment type="similarity">
    <text evidence="3">Belongs to the FAD-dependent oxidoreductase 2 family. NadB subfamily.</text>
</comment>
<evidence type="ECO:0000256" key="1">
    <source>
        <dbReference type="ARBA" id="ARBA00001974"/>
    </source>
</evidence>
<evidence type="ECO:0000313" key="14">
    <source>
        <dbReference type="Proteomes" id="UP001597267"/>
    </source>
</evidence>
<evidence type="ECO:0000256" key="8">
    <source>
        <dbReference type="ARBA" id="ARBA00022827"/>
    </source>
</evidence>
<dbReference type="RefSeq" id="WP_125712547.1">
    <property type="nucleotide sequence ID" value="NZ_JBHTOP010000002.1"/>
</dbReference>
<comment type="caution">
    <text evidence="13">The sequence shown here is derived from an EMBL/GenBank/DDBJ whole genome shotgun (WGS) entry which is preliminary data.</text>
</comment>
<dbReference type="Gene3D" id="1.20.58.100">
    <property type="entry name" value="Fumarate reductase/succinate dehydrogenase flavoprotein-like, C-terminal domain"/>
    <property type="match status" value="1"/>
</dbReference>
<dbReference type="PANTHER" id="PTHR42716">
    <property type="entry name" value="L-ASPARTATE OXIDASE"/>
    <property type="match status" value="1"/>
</dbReference>
<organism evidence="13 14">
    <name type="scientific">Agrilactobacillus yilanensis</name>
    <dbReference type="NCBI Taxonomy" id="2485997"/>
    <lineage>
        <taxon>Bacteria</taxon>
        <taxon>Bacillati</taxon>
        <taxon>Bacillota</taxon>
        <taxon>Bacilli</taxon>
        <taxon>Lactobacillales</taxon>
        <taxon>Lactobacillaceae</taxon>
        <taxon>Agrilactobacillus</taxon>
    </lineage>
</organism>
<dbReference type="EMBL" id="JBHTOP010000002">
    <property type="protein sequence ID" value="MFD1670608.1"/>
    <property type="molecule type" value="Genomic_DNA"/>
</dbReference>
<dbReference type="Gene3D" id="3.90.700.10">
    <property type="entry name" value="Succinate dehydrogenase/fumarate reductase flavoprotein, catalytic domain"/>
    <property type="match status" value="1"/>
</dbReference>
<evidence type="ECO:0000259" key="12">
    <source>
        <dbReference type="Pfam" id="PF00890"/>
    </source>
</evidence>
<protein>
    <recommendedName>
        <fullName evidence="5">L-aspartate oxidase</fullName>
        <ecNumber evidence="4">1.4.3.16</ecNumber>
    </recommendedName>
    <alternativeName>
        <fullName evidence="10">Quinolinate synthase B</fullName>
    </alternativeName>
</protein>
<evidence type="ECO:0000256" key="5">
    <source>
        <dbReference type="ARBA" id="ARBA00021901"/>
    </source>
</evidence>
<evidence type="ECO:0000313" key="13">
    <source>
        <dbReference type="EMBL" id="MFD1670608.1"/>
    </source>
</evidence>
<evidence type="ECO:0000256" key="6">
    <source>
        <dbReference type="ARBA" id="ARBA00022630"/>
    </source>
</evidence>
<dbReference type="PRINTS" id="PR00368">
    <property type="entry name" value="FADPNR"/>
</dbReference>
<reference evidence="14" key="1">
    <citation type="journal article" date="2019" name="Int. J. Syst. Evol. Microbiol.">
        <title>The Global Catalogue of Microorganisms (GCM) 10K type strain sequencing project: providing services to taxonomists for standard genome sequencing and annotation.</title>
        <authorList>
            <consortium name="The Broad Institute Genomics Platform"/>
            <consortium name="The Broad Institute Genome Sequencing Center for Infectious Disease"/>
            <person name="Wu L."/>
            <person name="Ma J."/>
        </authorList>
    </citation>
    <scope>NUCLEOTIDE SEQUENCE [LARGE SCALE GENOMIC DNA]</scope>
    <source>
        <strain evidence="14">CCM 8896</strain>
    </source>
</reference>
<evidence type="ECO:0000256" key="2">
    <source>
        <dbReference type="ARBA" id="ARBA00004950"/>
    </source>
</evidence>
<evidence type="ECO:0000256" key="3">
    <source>
        <dbReference type="ARBA" id="ARBA00008562"/>
    </source>
</evidence>
<keyword evidence="6" id="KW-0285">Flavoprotein</keyword>
<dbReference type="EC" id="1.4.3.16" evidence="4"/>
<evidence type="ECO:0000256" key="4">
    <source>
        <dbReference type="ARBA" id="ARBA00012173"/>
    </source>
</evidence>
<comment type="pathway">
    <text evidence="2">Cofactor biosynthesis; NAD(+) biosynthesis; iminoaspartate from L-aspartate (oxidase route): step 1/1.</text>
</comment>
<accession>A0ABW4J4L8</accession>
<dbReference type="Pfam" id="PF00890">
    <property type="entry name" value="FAD_binding_2"/>
    <property type="match status" value="1"/>
</dbReference>
<dbReference type="InterPro" id="IPR027477">
    <property type="entry name" value="Succ_DH/fumarate_Rdtase_cat_sf"/>
</dbReference>
<dbReference type="SUPFAM" id="SSF51905">
    <property type="entry name" value="FAD/NAD(P)-binding domain"/>
    <property type="match status" value="1"/>
</dbReference>
<dbReference type="InterPro" id="IPR036188">
    <property type="entry name" value="FAD/NAD-bd_sf"/>
</dbReference>
<dbReference type="Gene3D" id="3.50.50.60">
    <property type="entry name" value="FAD/NAD(P)-binding domain"/>
    <property type="match status" value="1"/>
</dbReference>
<comment type="cofactor">
    <cofactor evidence="1">
        <name>FAD</name>
        <dbReference type="ChEBI" id="CHEBI:57692"/>
    </cofactor>
</comment>
<name>A0ABW4J4L8_9LACO</name>
<gene>
    <name evidence="13" type="ORF">ACFQ5M_00705</name>
</gene>
<feature type="domain" description="FAD-dependent oxidoreductase 2 FAD-binding" evidence="12">
    <location>
        <begin position="4"/>
        <end position="368"/>
    </location>
</feature>
<dbReference type="InterPro" id="IPR037099">
    <property type="entry name" value="Fum_R/Succ_DH_flav-like_C_sf"/>
</dbReference>
<dbReference type="InterPro" id="IPR005288">
    <property type="entry name" value="NadB"/>
</dbReference>
<dbReference type="InterPro" id="IPR003953">
    <property type="entry name" value="FAD-dep_OxRdtase_2_FAD-bd"/>
</dbReference>
<proteinExistence type="inferred from homology"/>
<evidence type="ECO:0000256" key="11">
    <source>
        <dbReference type="ARBA" id="ARBA00048305"/>
    </source>
</evidence>
<keyword evidence="8" id="KW-0274">FAD</keyword>
<dbReference type="Proteomes" id="UP001597267">
    <property type="component" value="Unassembled WGS sequence"/>
</dbReference>
<sequence>MKKVIIIGAGLAGCYLAMLLQKNCQVTLVTKGARQDSNSMLAQGGIAAALDPGDSPAAHEQDTLKAGQYHNQALAVEQLVHVGPELVQQLIAMGMNFDRKPTGDLDFGLEGAHSHHRILHANGDQTGAALTTFVQRQLAYVTWLTNTAAIELYTNKGVCQGVLVRDIESGQQRILTADAIVLATGGLGNLYDFTTNNETITGDGLVLAARQKVALKDMAFVQFHPTVLALNNRCYGLITEAIRGSGAILVDEHQTPIMADTPQKDLAPRDVVARRLKLWQQNGHQLFLDITNVSDFTHRFAGVCANLDKHHVPFRKTHLIPIQPGAHFMMGGIQTDLSAQTSLSRLFAVGEVACNGVHGANRLASNSLLDCLVSAQKAAMAIMTLTNLPLANFKYSPTLFVTPKLPTLAVLQKKAWHYLGIERTRIELRTFLIWLKQYNFLQLQPSQLSQKELTIANLCYCAQLIAEAALAEPKSIGAHYLKEEITHESSHH</sequence>
<keyword evidence="14" id="KW-1185">Reference proteome</keyword>
<comment type="catalytic activity">
    <reaction evidence="11">
        <text>L-aspartate + O2 = iminosuccinate + H2O2</text>
        <dbReference type="Rhea" id="RHEA:25876"/>
        <dbReference type="ChEBI" id="CHEBI:15379"/>
        <dbReference type="ChEBI" id="CHEBI:16240"/>
        <dbReference type="ChEBI" id="CHEBI:29991"/>
        <dbReference type="ChEBI" id="CHEBI:77875"/>
        <dbReference type="EC" id="1.4.3.16"/>
    </reaction>
    <physiologicalReaction direction="left-to-right" evidence="11">
        <dbReference type="Rhea" id="RHEA:25877"/>
    </physiologicalReaction>
</comment>
<evidence type="ECO:0000256" key="7">
    <source>
        <dbReference type="ARBA" id="ARBA00022642"/>
    </source>
</evidence>
<dbReference type="SUPFAM" id="SSF46977">
    <property type="entry name" value="Succinate dehydrogenase/fumarate reductase flavoprotein C-terminal domain"/>
    <property type="match status" value="1"/>
</dbReference>
<evidence type="ECO:0000256" key="9">
    <source>
        <dbReference type="ARBA" id="ARBA00023002"/>
    </source>
</evidence>
<dbReference type="PANTHER" id="PTHR42716:SF2">
    <property type="entry name" value="L-ASPARTATE OXIDASE, CHLOROPLASTIC"/>
    <property type="match status" value="1"/>
</dbReference>